<dbReference type="STRING" id="1255043.TVNIR_2888"/>
<dbReference type="OrthoDB" id="5291101at2"/>
<dbReference type="PANTHER" id="PTHR43646:SF2">
    <property type="entry name" value="GLYCOSYLTRANSFERASE 2-LIKE DOMAIN-CONTAINING PROTEIN"/>
    <property type="match status" value="1"/>
</dbReference>
<keyword evidence="3" id="KW-0328">Glycosyltransferase</keyword>
<dbReference type="PANTHER" id="PTHR43646">
    <property type="entry name" value="GLYCOSYLTRANSFERASE"/>
    <property type="match status" value="1"/>
</dbReference>
<evidence type="ECO:0000313" key="7">
    <source>
        <dbReference type="EMBL" id="AGA34526.1"/>
    </source>
</evidence>
<keyword evidence="2" id="KW-1003">Cell membrane</keyword>
<reference evidence="7" key="1">
    <citation type="submission" date="2015-12" db="EMBL/GenBank/DDBJ databases">
        <authorList>
            <person name="Tikhonova T.V."/>
            <person name="Pavlov A.R."/>
            <person name="Beletsky A.V."/>
            <person name="Mardanov A.V."/>
            <person name="Sorokin D.Y."/>
            <person name="Ravin N.V."/>
            <person name="Popov V.O."/>
        </authorList>
    </citation>
    <scope>NUCLEOTIDE SEQUENCE</scope>
    <source>
        <strain evidence="7">DSM 14787</strain>
    </source>
</reference>
<dbReference type="HOGENOM" id="CLU_025996_17_3_6"/>
<proteinExistence type="predicted"/>
<keyword evidence="4 7" id="KW-0808">Transferase</keyword>
<evidence type="ECO:0000256" key="5">
    <source>
        <dbReference type="ARBA" id="ARBA00023136"/>
    </source>
</evidence>
<evidence type="ECO:0000313" key="8">
    <source>
        <dbReference type="Proteomes" id="UP000010809"/>
    </source>
</evidence>
<dbReference type="Pfam" id="PF00535">
    <property type="entry name" value="Glycos_transf_2"/>
    <property type="match status" value="1"/>
</dbReference>
<dbReference type="GO" id="GO:0005886">
    <property type="term" value="C:plasma membrane"/>
    <property type="evidence" value="ECO:0007669"/>
    <property type="project" value="UniProtKB-SubCell"/>
</dbReference>
<dbReference type="KEGG" id="tni:TVNIR_2888"/>
<feature type="domain" description="Glycosyltransferase 2-like" evidence="6">
    <location>
        <begin position="11"/>
        <end position="127"/>
    </location>
</feature>
<protein>
    <submittedName>
        <fullName evidence="7">Glycosyl transferase, family 2</fullName>
    </submittedName>
</protein>
<evidence type="ECO:0000256" key="4">
    <source>
        <dbReference type="ARBA" id="ARBA00022679"/>
    </source>
</evidence>
<dbReference type="AlphaFoldDB" id="L0E1M6"/>
<dbReference type="GO" id="GO:0016757">
    <property type="term" value="F:glycosyltransferase activity"/>
    <property type="evidence" value="ECO:0007669"/>
    <property type="project" value="UniProtKB-KW"/>
</dbReference>
<dbReference type="InterPro" id="IPR026461">
    <property type="entry name" value="Trfase_2_rSAM/seldom_assoc"/>
</dbReference>
<name>L0E1M6_THIND</name>
<evidence type="ECO:0000256" key="2">
    <source>
        <dbReference type="ARBA" id="ARBA00022475"/>
    </source>
</evidence>
<dbReference type="CDD" id="cd02522">
    <property type="entry name" value="GT_2_like_a"/>
    <property type="match status" value="1"/>
</dbReference>
<evidence type="ECO:0000256" key="1">
    <source>
        <dbReference type="ARBA" id="ARBA00004236"/>
    </source>
</evidence>
<dbReference type="Gene3D" id="3.90.550.10">
    <property type="entry name" value="Spore Coat Polysaccharide Biosynthesis Protein SpsA, Chain A"/>
    <property type="match status" value="1"/>
</dbReference>
<dbReference type="InterPro" id="IPR029044">
    <property type="entry name" value="Nucleotide-diphossugar_trans"/>
</dbReference>
<comment type="subcellular location">
    <subcellularLocation>
        <location evidence="1">Cell membrane</location>
    </subcellularLocation>
</comment>
<sequence length="231" mass="25096">MQPPAPPARLSVIVPALNEAARLPRLLGDLAALRTLGHEVIVVDGGSTDRTREIACSACDRVLASAPGRAPQMNAGALEAQGEVLWFLHADTRVPPEAAHAILRSLRGPKCWGRCRVRLSGRAPIYRLIAALMNLRSCLTGIATGDQGLYVTRAAFVAAGGFPAIPLMEDIALSRALKRACGRPVCLPVQLETSSRRWEEHGVLRTVLLMWALRLAYWRGADPADLARRYR</sequence>
<keyword evidence="8" id="KW-1185">Reference proteome</keyword>
<gene>
    <name evidence="7" type="primary">ycdQ [C]</name>
    <name evidence="7" type="ordered locus">TVNIR_2888</name>
</gene>
<dbReference type="eggNOG" id="COG1215">
    <property type="taxonomic scope" value="Bacteria"/>
</dbReference>
<evidence type="ECO:0000256" key="3">
    <source>
        <dbReference type="ARBA" id="ARBA00022676"/>
    </source>
</evidence>
<accession>L0E1M6</accession>
<dbReference type="EMBL" id="CP003989">
    <property type="protein sequence ID" value="AGA34526.1"/>
    <property type="molecule type" value="Genomic_DNA"/>
</dbReference>
<dbReference type="Proteomes" id="UP000010809">
    <property type="component" value="Chromosome"/>
</dbReference>
<dbReference type="InterPro" id="IPR001173">
    <property type="entry name" value="Glyco_trans_2-like"/>
</dbReference>
<organism evidence="7 8">
    <name type="scientific">Thioalkalivibrio nitratireducens (strain DSM 14787 / UNIQEM 213 / ALEN2)</name>
    <dbReference type="NCBI Taxonomy" id="1255043"/>
    <lineage>
        <taxon>Bacteria</taxon>
        <taxon>Pseudomonadati</taxon>
        <taxon>Pseudomonadota</taxon>
        <taxon>Gammaproteobacteria</taxon>
        <taxon>Chromatiales</taxon>
        <taxon>Ectothiorhodospiraceae</taxon>
        <taxon>Thioalkalivibrio</taxon>
    </lineage>
</organism>
<keyword evidence="5" id="KW-0472">Membrane</keyword>
<evidence type="ECO:0000259" key="6">
    <source>
        <dbReference type="Pfam" id="PF00535"/>
    </source>
</evidence>
<dbReference type="SUPFAM" id="SSF53448">
    <property type="entry name" value="Nucleotide-diphospho-sugar transferases"/>
    <property type="match status" value="1"/>
</dbReference>
<dbReference type="NCBIfam" id="TIGR04283">
    <property type="entry name" value="glyco_like_mftF"/>
    <property type="match status" value="1"/>
</dbReference>
<dbReference type="PATRIC" id="fig|1255043.3.peg.2913"/>
<dbReference type="RefSeq" id="WP_015259635.1">
    <property type="nucleotide sequence ID" value="NC_019902.2"/>
</dbReference>